<dbReference type="Pfam" id="PF02816">
    <property type="entry name" value="Alpha_kinase"/>
    <property type="match status" value="1"/>
</dbReference>
<organism evidence="8 9">
    <name type="scientific">Xylaria arbuscula</name>
    <dbReference type="NCBI Taxonomy" id="114810"/>
    <lineage>
        <taxon>Eukaryota</taxon>
        <taxon>Fungi</taxon>
        <taxon>Dikarya</taxon>
        <taxon>Ascomycota</taxon>
        <taxon>Pezizomycotina</taxon>
        <taxon>Sordariomycetes</taxon>
        <taxon>Xylariomycetidae</taxon>
        <taxon>Xylariales</taxon>
        <taxon>Xylariaceae</taxon>
        <taxon>Xylaria</taxon>
    </lineage>
</organism>
<sequence length="154" mass="17510">MTNTLLVIFDILGKYLAFVTEEMKVQALCKSVALEFNSLVDLEYSLDFVMTAALQPLSGPDAYISIEWYIDDEMYVKYDNNAGYANEALPDKTYNQAAQAFSHFTFKQSRGRFLVNDLHYMGNMLTDAAIQTKDTDRFKLCDGNINLPGVWTSR</sequence>
<dbReference type="CDD" id="cd04515">
    <property type="entry name" value="Alpha_kinase"/>
    <property type="match status" value="1"/>
</dbReference>
<reference evidence="8" key="1">
    <citation type="submission" date="2022-07" db="EMBL/GenBank/DDBJ databases">
        <title>Genome Sequence of Xylaria arbuscula.</title>
        <authorList>
            <person name="Buettner E."/>
        </authorList>
    </citation>
    <scope>NUCLEOTIDE SEQUENCE</scope>
    <source>
        <strain evidence="8">VT107</strain>
    </source>
</reference>
<dbReference type="AlphaFoldDB" id="A0A9W8TKV2"/>
<accession>A0A9W8TKV2</accession>
<keyword evidence="6" id="KW-0732">Signal</keyword>
<dbReference type="PROSITE" id="PS51158">
    <property type="entry name" value="ALPHA_KINASE"/>
    <property type="match status" value="1"/>
</dbReference>
<evidence type="ECO:0000256" key="1">
    <source>
        <dbReference type="ARBA" id="ARBA00022527"/>
    </source>
</evidence>
<keyword evidence="3" id="KW-0547">Nucleotide-binding</keyword>
<evidence type="ECO:0000256" key="6">
    <source>
        <dbReference type="SAM" id="SignalP"/>
    </source>
</evidence>
<dbReference type="Proteomes" id="UP001148614">
    <property type="component" value="Unassembled WGS sequence"/>
</dbReference>
<dbReference type="GO" id="GO:0004674">
    <property type="term" value="F:protein serine/threonine kinase activity"/>
    <property type="evidence" value="ECO:0007669"/>
    <property type="project" value="UniProtKB-KW"/>
</dbReference>
<name>A0A9W8TKV2_9PEZI</name>
<dbReference type="EMBL" id="JANPWZ010001586">
    <property type="protein sequence ID" value="KAJ3564685.1"/>
    <property type="molecule type" value="Genomic_DNA"/>
</dbReference>
<evidence type="ECO:0000313" key="9">
    <source>
        <dbReference type="Proteomes" id="UP001148614"/>
    </source>
</evidence>
<keyword evidence="2" id="KW-0808">Transferase</keyword>
<evidence type="ECO:0000313" key="8">
    <source>
        <dbReference type="EMBL" id="KAJ3564685.1"/>
    </source>
</evidence>
<evidence type="ECO:0000256" key="4">
    <source>
        <dbReference type="ARBA" id="ARBA00022777"/>
    </source>
</evidence>
<dbReference type="PANTHER" id="PTHR45992">
    <property type="entry name" value="EUKARYOTIC ELONGATION FACTOR 2 KINASE-RELATED"/>
    <property type="match status" value="1"/>
</dbReference>
<dbReference type="SMART" id="SM00811">
    <property type="entry name" value="Alpha_kinase"/>
    <property type="match status" value="1"/>
</dbReference>
<dbReference type="GO" id="GO:0031037">
    <property type="term" value="P:myosin II filament disassembly"/>
    <property type="evidence" value="ECO:0007669"/>
    <property type="project" value="TreeGrafter"/>
</dbReference>
<dbReference type="PANTHER" id="PTHR45992:SF2">
    <property type="entry name" value="EUKARYOTIC ELONGATION FACTOR 2 KINASE"/>
    <property type="match status" value="1"/>
</dbReference>
<feature type="domain" description="Alpha-type protein kinase" evidence="7">
    <location>
        <begin position="1"/>
        <end position="154"/>
    </location>
</feature>
<feature type="signal peptide" evidence="6">
    <location>
        <begin position="1"/>
        <end position="17"/>
    </location>
</feature>
<feature type="chain" id="PRO_5040771033" description="Alpha-type protein kinase domain-containing protein" evidence="6">
    <location>
        <begin position="18"/>
        <end position="154"/>
    </location>
</feature>
<comment type="caution">
    <text evidence="8">The sequence shown here is derived from an EMBL/GenBank/DDBJ whole genome shotgun (WGS) entry which is preliminary data.</text>
</comment>
<dbReference type="SUPFAM" id="SSF56112">
    <property type="entry name" value="Protein kinase-like (PK-like)"/>
    <property type="match status" value="1"/>
</dbReference>
<keyword evidence="9" id="KW-1185">Reference proteome</keyword>
<keyword evidence="1" id="KW-0723">Serine/threonine-protein kinase</keyword>
<evidence type="ECO:0000259" key="7">
    <source>
        <dbReference type="PROSITE" id="PS51158"/>
    </source>
</evidence>
<dbReference type="InterPro" id="IPR051852">
    <property type="entry name" value="Alpha-type_PK"/>
</dbReference>
<dbReference type="InterPro" id="IPR004166">
    <property type="entry name" value="a-kinase_dom"/>
</dbReference>
<dbReference type="Gene3D" id="3.20.200.10">
    <property type="entry name" value="MHCK/EF2 kinase"/>
    <property type="match status" value="1"/>
</dbReference>
<keyword evidence="5" id="KW-0067">ATP-binding</keyword>
<keyword evidence="4" id="KW-0418">Kinase</keyword>
<dbReference type="InterPro" id="IPR011009">
    <property type="entry name" value="Kinase-like_dom_sf"/>
</dbReference>
<evidence type="ECO:0000256" key="5">
    <source>
        <dbReference type="ARBA" id="ARBA00022840"/>
    </source>
</evidence>
<dbReference type="Gene3D" id="3.30.200.20">
    <property type="entry name" value="Phosphorylase Kinase, domain 1"/>
    <property type="match status" value="1"/>
</dbReference>
<dbReference type="GO" id="GO:1903013">
    <property type="term" value="P:response to differentiation-inducing factor 1"/>
    <property type="evidence" value="ECO:0007669"/>
    <property type="project" value="TreeGrafter"/>
</dbReference>
<gene>
    <name evidence="8" type="ORF">NPX13_g7758</name>
</gene>
<dbReference type="GO" id="GO:0005524">
    <property type="term" value="F:ATP binding"/>
    <property type="evidence" value="ECO:0007669"/>
    <property type="project" value="UniProtKB-KW"/>
</dbReference>
<proteinExistence type="predicted"/>
<evidence type="ECO:0000256" key="3">
    <source>
        <dbReference type="ARBA" id="ARBA00022741"/>
    </source>
</evidence>
<evidence type="ECO:0000256" key="2">
    <source>
        <dbReference type="ARBA" id="ARBA00022679"/>
    </source>
</evidence>
<protein>
    <recommendedName>
        <fullName evidence="7">Alpha-type protein kinase domain-containing protein</fullName>
    </recommendedName>
</protein>